<evidence type="ECO:0000256" key="2">
    <source>
        <dbReference type="ARBA" id="ARBA00022723"/>
    </source>
</evidence>
<dbReference type="InterPro" id="IPR001841">
    <property type="entry name" value="Znf_RING"/>
</dbReference>
<evidence type="ECO:0000256" key="1">
    <source>
        <dbReference type="ARBA" id="ARBA00004123"/>
    </source>
</evidence>
<comment type="caution">
    <text evidence="9">The sequence shown here is derived from an EMBL/GenBank/DDBJ whole genome shotgun (WGS) entry which is preliminary data.</text>
</comment>
<accession>A0A1D1VC37</accession>
<dbReference type="AlphaFoldDB" id="A0A1D1VC37"/>
<feature type="region of interest" description="Disordered" evidence="7">
    <location>
        <begin position="333"/>
        <end position="396"/>
    </location>
</feature>
<dbReference type="EMBL" id="BDGG01000005">
    <property type="protein sequence ID" value="GAU99196.1"/>
    <property type="molecule type" value="Genomic_DNA"/>
</dbReference>
<sequence length="475" mass="52602">MSQWDQLRTVELRQLSAKFACPLCRGYMIDCVVAEECGHSYCRSCIARHIAGGLVTCPACHKLINQEEPGEPFDKLRADPILQRMIYKLVPSLLARETMQRAEYSGSEKDARKDIKRTVGDKVLFFNERSNVGVELKPVIEQSSSSTTYKDAASDKRFIRLELGTPLSVVIDFIKFRFAAGLNKPGIRLYQSATRSDQPLPAESFRLIELAYLTKWDMMRPLPVYYEIINNRPADSLQPLKLMPASSKPESHLDRAASTLRHGQPAKEISEKTASSVLWAAGKPAEQGMPPTPSTSSSSASDMKRCASSKTPTTSGSNLKLKFNKNIGGRWRLTSSSSSSSPDHDSNDVYSFPAYQPSHDNTTSKPSASKPSSSKVCEKYSVGHSPKRPLYTDDEYCSETSRSSKVAKVLPVTTPPADKQPFPGPSKIDRVLARRDSAATSLLFHTGLVPVDQHSLSRTNIGANNFSMQRILQQY</sequence>
<feature type="compositionally biased region" description="Polar residues" evidence="7">
    <location>
        <begin position="308"/>
        <end position="318"/>
    </location>
</feature>
<keyword evidence="3 6" id="KW-0863">Zinc-finger</keyword>
<keyword evidence="4" id="KW-0862">Zinc</keyword>
<dbReference type="InterPro" id="IPR018957">
    <property type="entry name" value="Znf_C3HC4_RING-type"/>
</dbReference>
<evidence type="ECO:0000259" key="8">
    <source>
        <dbReference type="PROSITE" id="PS50089"/>
    </source>
</evidence>
<reference evidence="9 10" key="1">
    <citation type="journal article" date="2016" name="Nat. Commun.">
        <title>Extremotolerant tardigrade genome and improved radiotolerance of human cultured cells by tardigrade-unique protein.</title>
        <authorList>
            <person name="Hashimoto T."/>
            <person name="Horikawa D.D."/>
            <person name="Saito Y."/>
            <person name="Kuwahara H."/>
            <person name="Kozuka-Hata H."/>
            <person name="Shin-I T."/>
            <person name="Minakuchi Y."/>
            <person name="Ohishi K."/>
            <person name="Motoyama A."/>
            <person name="Aizu T."/>
            <person name="Enomoto A."/>
            <person name="Kondo K."/>
            <person name="Tanaka S."/>
            <person name="Hara Y."/>
            <person name="Koshikawa S."/>
            <person name="Sagara H."/>
            <person name="Miura T."/>
            <person name="Yokobori S."/>
            <person name="Miyagawa K."/>
            <person name="Suzuki Y."/>
            <person name="Kubo T."/>
            <person name="Oyama M."/>
            <person name="Kohara Y."/>
            <person name="Fujiyama A."/>
            <person name="Arakawa K."/>
            <person name="Katayama T."/>
            <person name="Toyoda A."/>
            <person name="Kunieda T."/>
        </authorList>
    </citation>
    <scope>NUCLEOTIDE SEQUENCE [LARGE SCALE GENOMIC DNA]</scope>
    <source>
        <strain evidence="9 10">YOKOZUNA-1</strain>
    </source>
</reference>
<dbReference type="Proteomes" id="UP000186922">
    <property type="component" value="Unassembled WGS sequence"/>
</dbReference>
<dbReference type="Gene3D" id="3.30.40.10">
    <property type="entry name" value="Zinc/RING finger domain, C3HC4 (zinc finger)"/>
    <property type="match status" value="1"/>
</dbReference>
<dbReference type="InterPro" id="IPR013083">
    <property type="entry name" value="Znf_RING/FYVE/PHD"/>
</dbReference>
<comment type="subcellular location">
    <subcellularLocation>
        <location evidence="1">Nucleus</location>
    </subcellularLocation>
</comment>
<dbReference type="OrthoDB" id="654191at2759"/>
<evidence type="ECO:0000256" key="7">
    <source>
        <dbReference type="SAM" id="MobiDB-lite"/>
    </source>
</evidence>
<dbReference type="STRING" id="947166.A0A1D1VC37"/>
<keyword evidence="10" id="KW-1185">Reference proteome</keyword>
<evidence type="ECO:0000256" key="3">
    <source>
        <dbReference type="ARBA" id="ARBA00022771"/>
    </source>
</evidence>
<protein>
    <recommendedName>
        <fullName evidence="8">RING-type domain-containing protein</fullName>
    </recommendedName>
</protein>
<evidence type="ECO:0000313" key="10">
    <source>
        <dbReference type="Proteomes" id="UP000186922"/>
    </source>
</evidence>
<organism evidence="9 10">
    <name type="scientific">Ramazzottius varieornatus</name>
    <name type="common">Water bear</name>
    <name type="synonym">Tardigrade</name>
    <dbReference type="NCBI Taxonomy" id="947166"/>
    <lineage>
        <taxon>Eukaryota</taxon>
        <taxon>Metazoa</taxon>
        <taxon>Ecdysozoa</taxon>
        <taxon>Tardigrada</taxon>
        <taxon>Eutardigrada</taxon>
        <taxon>Parachela</taxon>
        <taxon>Hypsibioidea</taxon>
        <taxon>Ramazzottiidae</taxon>
        <taxon>Ramazzottius</taxon>
    </lineage>
</organism>
<proteinExistence type="predicted"/>
<evidence type="ECO:0000256" key="6">
    <source>
        <dbReference type="PROSITE-ProRule" id="PRU00175"/>
    </source>
</evidence>
<dbReference type="SMART" id="SM00184">
    <property type="entry name" value="RING"/>
    <property type="match status" value="1"/>
</dbReference>
<dbReference type="PROSITE" id="PS00518">
    <property type="entry name" value="ZF_RING_1"/>
    <property type="match status" value="1"/>
</dbReference>
<dbReference type="PROSITE" id="PS50089">
    <property type="entry name" value="ZF_RING_2"/>
    <property type="match status" value="1"/>
</dbReference>
<dbReference type="InterPro" id="IPR017907">
    <property type="entry name" value="Znf_RING_CS"/>
</dbReference>
<feature type="compositionally biased region" description="Low complexity" evidence="7">
    <location>
        <begin position="364"/>
        <end position="375"/>
    </location>
</feature>
<dbReference type="InterPro" id="IPR051507">
    <property type="entry name" value="PcG_RING_finger"/>
</dbReference>
<dbReference type="SUPFAM" id="SSF57850">
    <property type="entry name" value="RING/U-box"/>
    <property type="match status" value="1"/>
</dbReference>
<evidence type="ECO:0000256" key="5">
    <source>
        <dbReference type="ARBA" id="ARBA00023242"/>
    </source>
</evidence>
<name>A0A1D1VC37_RAMVA</name>
<dbReference type="GO" id="GO:0005634">
    <property type="term" value="C:nucleus"/>
    <property type="evidence" value="ECO:0007669"/>
    <property type="project" value="UniProtKB-SubCell"/>
</dbReference>
<keyword evidence="2" id="KW-0479">Metal-binding</keyword>
<feature type="domain" description="RING-type" evidence="8">
    <location>
        <begin position="21"/>
        <end position="61"/>
    </location>
</feature>
<dbReference type="Pfam" id="PF00097">
    <property type="entry name" value="zf-C3HC4"/>
    <property type="match status" value="1"/>
</dbReference>
<gene>
    <name evidence="9" type="primary">RvY_10231-1</name>
    <name evidence="9" type="synonym">RvY_10231.1</name>
    <name evidence="9" type="ORF">RvY_10231</name>
</gene>
<dbReference type="GO" id="GO:0008270">
    <property type="term" value="F:zinc ion binding"/>
    <property type="evidence" value="ECO:0007669"/>
    <property type="project" value="UniProtKB-KW"/>
</dbReference>
<keyword evidence="5" id="KW-0539">Nucleus</keyword>
<dbReference type="PANTHER" id="PTHR45893">
    <property type="entry name" value="POLYCOMB GROUP RING FINGER PROTEIN"/>
    <property type="match status" value="1"/>
</dbReference>
<feature type="region of interest" description="Disordered" evidence="7">
    <location>
        <begin position="240"/>
        <end position="321"/>
    </location>
</feature>
<evidence type="ECO:0000256" key="4">
    <source>
        <dbReference type="ARBA" id="ARBA00022833"/>
    </source>
</evidence>
<evidence type="ECO:0000313" key="9">
    <source>
        <dbReference type="EMBL" id="GAU99196.1"/>
    </source>
</evidence>